<protein>
    <recommendedName>
        <fullName evidence="1">DnaA N-terminal domain-containing protein</fullName>
    </recommendedName>
</protein>
<dbReference type="InterPro" id="IPR038454">
    <property type="entry name" value="DnaA_N_sf"/>
</dbReference>
<name>A0A5M8RHL8_9BACI</name>
<dbReference type="Gene3D" id="1.10.10.10">
    <property type="entry name" value="Winged helix-like DNA-binding domain superfamily/Winged helix DNA-binding domain"/>
    <property type="match status" value="1"/>
</dbReference>
<proteinExistence type="predicted"/>
<dbReference type="EMBL" id="QSND01000007">
    <property type="protein sequence ID" value="KAA6446938.1"/>
    <property type="molecule type" value="Genomic_DNA"/>
</dbReference>
<dbReference type="AlphaFoldDB" id="A0A5M8RHL8"/>
<evidence type="ECO:0000259" key="1">
    <source>
        <dbReference type="Pfam" id="PF11638"/>
    </source>
</evidence>
<dbReference type="Proteomes" id="UP000324326">
    <property type="component" value="Unassembled WGS sequence"/>
</dbReference>
<dbReference type="RefSeq" id="WP_150149976.1">
    <property type="nucleotide sequence ID" value="NZ_QSND01000007.1"/>
</dbReference>
<dbReference type="Pfam" id="PF11638">
    <property type="entry name" value="DnaA_N"/>
    <property type="match status" value="1"/>
</dbReference>
<gene>
    <name evidence="2" type="ORF">DX927_23085</name>
</gene>
<organism evidence="2 3">
    <name type="scientific">Bacillus swezeyi</name>
    <dbReference type="NCBI Taxonomy" id="1925020"/>
    <lineage>
        <taxon>Bacteria</taxon>
        <taxon>Bacillati</taxon>
        <taxon>Bacillota</taxon>
        <taxon>Bacilli</taxon>
        <taxon>Bacillales</taxon>
        <taxon>Bacillaceae</taxon>
        <taxon>Bacillus</taxon>
    </lineage>
</organism>
<dbReference type="InterPro" id="IPR024633">
    <property type="entry name" value="DnaA_N_dom"/>
</dbReference>
<dbReference type="Gene3D" id="3.30.300.180">
    <property type="match status" value="1"/>
</dbReference>
<reference evidence="2 3" key="1">
    <citation type="submission" date="2018-08" db="EMBL/GenBank/DDBJ databases">
        <title>Bacillus phenotypic plasticity.</title>
        <authorList>
            <person name="Hurtado E."/>
        </authorList>
    </citation>
    <scope>NUCLEOTIDE SEQUENCE [LARGE SCALE GENOMIC DNA]</scope>
    <source>
        <strain evidence="2 3">427</strain>
    </source>
</reference>
<evidence type="ECO:0000313" key="2">
    <source>
        <dbReference type="EMBL" id="KAA6446938.1"/>
    </source>
</evidence>
<dbReference type="Pfam" id="PF13730">
    <property type="entry name" value="HTH_36"/>
    <property type="match status" value="1"/>
</dbReference>
<dbReference type="InterPro" id="IPR036388">
    <property type="entry name" value="WH-like_DNA-bd_sf"/>
</dbReference>
<sequence length="355" mass="42056">MEESNLSSRNLKDNEDELLYYRNVETGQKIARKRTKKMQNEIVSEIYYVPEYEKRVFNEDYVKEFSLDKFGEAIPYVDGEITILNNYFYDFWGYFLKAEGTSLYGHLKRYAYGTKDWCWPNIELISLKMDKSQNTIRNLLDLLERYGFIYKFNVTNKSRENVEESPVYKIRKQVPLLTQKLIEGDPSLSIGTDDPPHIKKAKKKEQTGLPERLKTEHKKFVNKMLDQSKNVNILDAMEYELIYSDILSKGAIQKLYSDKHQKIKETTHPKTVTMSEKESNLTDSVKEILKSRLSKPSFETWFSSFYIKLHDNLCVILVTDEFYRDWIHSRYLKVLLEILHELGEDIQNIDVRVIQ</sequence>
<evidence type="ECO:0000313" key="3">
    <source>
        <dbReference type="Proteomes" id="UP000324326"/>
    </source>
</evidence>
<comment type="caution">
    <text evidence="2">The sequence shown here is derived from an EMBL/GenBank/DDBJ whole genome shotgun (WGS) entry which is preliminary data.</text>
</comment>
<accession>A0A5M8RHL8</accession>
<feature type="domain" description="DnaA N-terminal" evidence="1">
    <location>
        <begin position="284"/>
        <end position="340"/>
    </location>
</feature>